<feature type="transmembrane region" description="Helical" evidence="6">
    <location>
        <begin position="452"/>
        <end position="471"/>
    </location>
</feature>
<dbReference type="InterPro" id="IPR001279">
    <property type="entry name" value="Metallo-B-lactamas"/>
</dbReference>
<evidence type="ECO:0000259" key="7">
    <source>
        <dbReference type="SMART" id="SM00849"/>
    </source>
</evidence>
<evidence type="ECO:0000256" key="4">
    <source>
        <dbReference type="ARBA" id="ARBA00022989"/>
    </source>
</evidence>
<reference evidence="8" key="1">
    <citation type="submission" date="2020-10" db="EMBL/GenBank/DDBJ databases">
        <authorList>
            <person name="Gilroy R."/>
        </authorList>
    </citation>
    <scope>NUCLEOTIDE SEQUENCE</scope>
    <source>
        <strain evidence="8">CHK152-2994</strain>
    </source>
</reference>
<dbReference type="PANTHER" id="PTHR30619:SF1">
    <property type="entry name" value="RECOMBINATION PROTEIN 2"/>
    <property type="match status" value="1"/>
</dbReference>
<name>A0A9D1FVZ3_9BACT</name>
<dbReference type="InterPro" id="IPR025405">
    <property type="entry name" value="DUF4131"/>
</dbReference>
<protein>
    <submittedName>
        <fullName evidence="8">DNA internalization-related competence protein ComEC/Rec2</fullName>
    </submittedName>
</protein>
<dbReference type="InterPro" id="IPR004477">
    <property type="entry name" value="ComEC_N"/>
</dbReference>
<evidence type="ECO:0000256" key="6">
    <source>
        <dbReference type="SAM" id="Phobius"/>
    </source>
</evidence>
<dbReference type="NCBIfam" id="TIGR00360">
    <property type="entry name" value="ComEC_N-term"/>
    <property type="match status" value="1"/>
</dbReference>
<dbReference type="Pfam" id="PF00753">
    <property type="entry name" value="Lactamase_B"/>
    <property type="match status" value="1"/>
</dbReference>
<feature type="transmembrane region" description="Helical" evidence="6">
    <location>
        <begin position="353"/>
        <end position="371"/>
    </location>
</feature>
<keyword evidence="3 6" id="KW-0812">Transmembrane</keyword>
<feature type="transmembrane region" description="Helical" evidence="6">
    <location>
        <begin position="21"/>
        <end position="50"/>
    </location>
</feature>
<evidence type="ECO:0000313" key="8">
    <source>
        <dbReference type="EMBL" id="HIS83030.1"/>
    </source>
</evidence>
<feature type="transmembrane region" description="Helical" evidence="6">
    <location>
        <begin position="483"/>
        <end position="500"/>
    </location>
</feature>
<feature type="transmembrane region" description="Helical" evidence="6">
    <location>
        <begin position="294"/>
        <end position="318"/>
    </location>
</feature>
<dbReference type="SMART" id="SM00849">
    <property type="entry name" value="Lactamase_B"/>
    <property type="match status" value="1"/>
</dbReference>
<dbReference type="Pfam" id="PF03772">
    <property type="entry name" value="Competence"/>
    <property type="match status" value="1"/>
</dbReference>
<keyword evidence="2" id="KW-1003">Cell membrane</keyword>
<organism evidence="8 9">
    <name type="scientific">Candidatus Scatenecus faecavium</name>
    <dbReference type="NCBI Taxonomy" id="2840915"/>
    <lineage>
        <taxon>Bacteria</taxon>
        <taxon>Candidatus Scatenecus</taxon>
    </lineage>
</organism>
<gene>
    <name evidence="8" type="ORF">IAD41_05430</name>
</gene>
<feature type="domain" description="Metallo-beta-lactamase" evidence="7">
    <location>
        <begin position="540"/>
        <end position="738"/>
    </location>
</feature>
<feature type="transmembrane region" description="Helical" evidence="6">
    <location>
        <begin position="254"/>
        <end position="274"/>
    </location>
</feature>
<keyword evidence="5 6" id="KW-0472">Membrane</keyword>
<evidence type="ECO:0000313" key="9">
    <source>
        <dbReference type="Proteomes" id="UP000824139"/>
    </source>
</evidence>
<dbReference type="AlphaFoldDB" id="A0A9D1FVZ3"/>
<dbReference type="InterPro" id="IPR036866">
    <property type="entry name" value="RibonucZ/Hydroxyglut_hydro"/>
</dbReference>
<reference evidence="8" key="2">
    <citation type="journal article" date="2021" name="PeerJ">
        <title>Extensive microbial diversity within the chicken gut microbiome revealed by metagenomics and culture.</title>
        <authorList>
            <person name="Gilroy R."/>
            <person name="Ravi A."/>
            <person name="Getino M."/>
            <person name="Pursley I."/>
            <person name="Horton D.L."/>
            <person name="Alikhan N.F."/>
            <person name="Baker D."/>
            <person name="Gharbi K."/>
            <person name="Hall N."/>
            <person name="Watson M."/>
            <person name="Adriaenssens E.M."/>
            <person name="Foster-Nyarko E."/>
            <person name="Jarju S."/>
            <person name="Secka A."/>
            <person name="Antonio M."/>
            <person name="Oren A."/>
            <person name="Chaudhuri R.R."/>
            <person name="La Ragione R."/>
            <person name="Hildebrand F."/>
            <person name="Pallen M.J."/>
        </authorList>
    </citation>
    <scope>NUCLEOTIDE SEQUENCE</scope>
    <source>
        <strain evidence="8">CHK152-2994</strain>
    </source>
</reference>
<keyword evidence="4 6" id="KW-1133">Transmembrane helix</keyword>
<dbReference type="InterPro" id="IPR004797">
    <property type="entry name" value="Competence_ComEC/Rec2"/>
</dbReference>
<proteinExistence type="predicted"/>
<dbReference type="NCBIfam" id="TIGR00361">
    <property type="entry name" value="ComEC_Rec2"/>
    <property type="match status" value="1"/>
</dbReference>
<dbReference type="GO" id="GO:0030420">
    <property type="term" value="P:establishment of competence for transformation"/>
    <property type="evidence" value="ECO:0007669"/>
    <property type="project" value="InterPro"/>
</dbReference>
<evidence type="ECO:0000256" key="1">
    <source>
        <dbReference type="ARBA" id="ARBA00004651"/>
    </source>
</evidence>
<feature type="transmembrane region" description="Helical" evidence="6">
    <location>
        <begin position="56"/>
        <end position="75"/>
    </location>
</feature>
<comment type="subcellular location">
    <subcellularLocation>
        <location evidence="1">Cell membrane</location>
        <topology evidence="1">Multi-pass membrane protein</topology>
    </subcellularLocation>
</comment>
<dbReference type="InterPro" id="IPR035681">
    <property type="entry name" value="ComA-like_MBL"/>
</dbReference>
<dbReference type="Proteomes" id="UP000824139">
    <property type="component" value="Unassembled WGS sequence"/>
</dbReference>
<dbReference type="CDD" id="cd07731">
    <property type="entry name" value="ComA-like_MBL-fold"/>
    <property type="match status" value="1"/>
</dbReference>
<feature type="transmembrane region" description="Helical" evidence="6">
    <location>
        <begin position="417"/>
        <end position="440"/>
    </location>
</feature>
<sequence>MIRDFANSAILKKNTIMFLTSAAFITGIAAYFNNCEIIAGAILTFVLSILVWRNKISYKFIILWIFVFYLGFFNANLRIKHSDELSVIAPLNGEIIGRIVSIPNSNTKDKTKFFLEVESVDGKDFHAKTLVSIQDDEGDFSMFNIGNVYKINGKLRLPFKAGNPSQFDYGKYLRNFNTFTLVYADKTDCEYLKSEIPPKWRFMQTLNDIRNRIIKVHSEYLKSPNLEILGGIVFGDDAVAPPDYIKDSFTNSGLLHILAASGMNVAFIFGFWFYILSLLKVPYKPRVISGMGVIILYTLMTGLGPSVIRAALMLLFVLIGKLIDRDSHSVALLSFVALLMLLYNPAYLNDVGFQLSFLVTFGIICTANIVLEKFKGNKVREFIAGSLLIPVVAQIWVIPLQMFYFNTISLYSFFANVSIMPFLSVISFGGFVSSVLAIIPQIADFVCKVFDFVLNFMLTILVWISNFFSTLPHSLIETPHPSILQVFVYYLVVLFATLMIKEGFTKRHVAILFGMISVIIFTSITLPNGKLEVISFDVGNADAFLIKTPAEKYIIIDTAKPGYKGGKSQAEIIIRKYLKDRGVKNLEFLIVTHFDTDHAGGAADLINKMDIGKIYVNSTSDTSKTALKIYQASEERNFDLAIAPDDGIVYSEPGLTVRTFVKNFENDNESSVMALLSYKDFDILFTGDAGVEAFNRISAKLPKKVEVLKVGHHGAKNVVDENYIKRISPDVSIISTGLNNYGHPAKSSLNILRNTEIYRTDKNNAVKISTDGKEYKMFTFNTTSKKFEPVTTKVAEP</sequence>
<evidence type="ECO:0000256" key="3">
    <source>
        <dbReference type="ARBA" id="ARBA00022692"/>
    </source>
</evidence>
<dbReference type="Pfam" id="PF13567">
    <property type="entry name" value="DUF4131"/>
    <property type="match status" value="1"/>
</dbReference>
<accession>A0A9D1FVZ3</accession>
<feature type="transmembrane region" description="Helical" evidence="6">
    <location>
        <begin position="330"/>
        <end position="347"/>
    </location>
</feature>
<dbReference type="Gene3D" id="3.60.15.10">
    <property type="entry name" value="Ribonuclease Z/Hydroxyacylglutathione hydrolase-like"/>
    <property type="match status" value="1"/>
</dbReference>
<feature type="transmembrane region" description="Helical" evidence="6">
    <location>
        <begin position="383"/>
        <end position="405"/>
    </location>
</feature>
<feature type="transmembrane region" description="Helical" evidence="6">
    <location>
        <begin position="509"/>
        <end position="526"/>
    </location>
</feature>
<dbReference type="InterPro" id="IPR052159">
    <property type="entry name" value="Competence_DNA_uptake"/>
</dbReference>
<dbReference type="EMBL" id="DVJO01000117">
    <property type="protein sequence ID" value="HIS83030.1"/>
    <property type="molecule type" value="Genomic_DNA"/>
</dbReference>
<dbReference type="GO" id="GO:0005886">
    <property type="term" value="C:plasma membrane"/>
    <property type="evidence" value="ECO:0007669"/>
    <property type="project" value="UniProtKB-SubCell"/>
</dbReference>
<dbReference type="PANTHER" id="PTHR30619">
    <property type="entry name" value="DNA INTERNALIZATION/COMPETENCE PROTEIN COMEC/REC2"/>
    <property type="match status" value="1"/>
</dbReference>
<evidence type="ECO:0000256" key="5">
    <source>
        <dbReference type="ARBA" id="ARBA00023136"/>
    </source>
</evidence>
<evidence type="ECO:0000256" key="2">
    <source>
        <dbReference type="ARBA" id="ARBA00022475"/>
    </source>
</evidence>
<dbReference type="SUPFAM" id="SSF56281">
    <property type="entry name" value="Metallo-hydrolase/oxidoreductase"/>
    <property type="match status" value="1"/>
</dbReference>
<comment type="caution">
    <text evidence="8">The sequence shown here is derived from an EMBL/GenBank/DDBJ whole genome shotgun (WGS) entry which is preliminary data.</text>
</comment>